<organism evidence="2 3">
    <name type="scientific">Polypterus senegalus</name>
    <name type="common">Senegal bichir</name>
    <dbReference type="NCBI Taxonomy" id="55291"/>
    <lineage>
        <taxon>Eukaryota</taxon>
        <taxon>Metazoa</taxon>
        <taxon>Chordata</taxon>
        <taxon>Craniata</taxon>
        <taxon>Vertebrata</taxon>
        <taxon>Euteleostomi</taxon>
        <taxon>Actinopterygii</taxon>
        <taxon>Polypteriformes</taxon>
        <taxon>Polypteridae</taxon>
        <taxon>Polypterus</taxon>
    </lineage>
</organism>
<dbReference type="Proteomes" id="UP000886611">
    <property type="component" value="Unassembled WGS sequence"/>
</dbReference>
<dbReference type="SUPFAM" id="SSF53328">
    <property type="entry name" value="Formyltransferase"/>
    <property type="match status" value="1"/>
</dbReference>
<protein>
    <submittedName>
        <fullName evidence="2">PUR2 protein</fullName>
    </submittedName>
</protein>
<feature type="domain" description="Formyl transferase N-terminal" evidence="1">
    <location>
        <begin position="31"/>
        <end position="71"/>
    </location>
</feature>
<comment type="caution">
    <text evidence="2">The sequence shown here is derived from an EMBL/GenBank/DDBJ whole genome shotgun (WGS) entry which is preliminary data.</text>
</comment>
<feature type="non-terminal residue" evidence="2">
    <location>
        <position position="91"/>
    </location>
</feature>
<evidence type="ECO:0000259" key="1">
    <source>
        <dbReference type="Pfam" id="PF00551"/>
    </source>
</evidence>
<dbReference type="InterPro" id="IPR036477">
    <property type="entry name" value="Formyl_transf_N_sf"/>
</dbReference>
<reference evidence="2 3" key="1">
    <citation type="journal article" date="2021" name="Cell">
        <title>Tracing the genetic footprints of vertebrate landing in non-teleost ray-finned fishes.</title>
        <authorList>
            <person name="Bi X."/>
            <person name="Wang K."/>
            <person name="Yang L."/>
            <person name="Pan H."/>
            <person name="Jiang H."/>
            <person name="Wei Q."/>
            <person name="Fang M."/>
            <person name="Yu H."/>
            <person name="Zhu C."/>
            <person name="Cai Y."/>
            <person name="He Y."/>
            <person name="Gan X."/>
            <person name="Zeng H."/>
            <person name="Yu D."/>
            <person name="Zhu Y."/>
            <person name="Jiang H."/>
            <person name="Qiu Q."/>
            <person name="Yang H."/>
            <person name="Zhang Y.E."/>
            <person name="Wang W."/>
            <person name="Zhu M."/>
            <person name="He S."/>
            <person name="Zhang G."/>
        </authorList>
    </citation>
    <scope>NUCLEOTIDE SEQUENCE [LARGE SCALE GENOMIC DNA]</scope>
    <source>
        <strain evidence="2">Bchr_013</strain>
    </source>
</reference>
<evidence type="ECO:0000313" key="3">
    <source>
        <dbReference type="Proteomes" id="UP000886611"/>
    </source>
</evidence>
<name>A0A8X7WX18_POLSE</name>
<evidence type="ECO:0000313" key="2">
    <source>
        <dbReference type="EMBL" id="KAG2457101.1"/>
    </source>
</evidence>
<gene>
    <name evidence="2" type="primary">Gart_0</name>
    <name evidence="2" type="ORF">GTO96_0012564</name>
</gene>
<dbReference type="InterPro" id="IPR002376">
    <property type="entry name" value="Formyl_transf_N"/>
</dbReference>
<sequence length="91" mass="10284">MQHSMTCFSQLKRAPWRMFAEWQTNQKHYLEEVDAGAIIVQDAVPVLVGDTEDSLSERVKEAEHRAFPAALELVASGAVRLGENNKICWNI</sequence>
<keyword evidence="3" id="KW-1185">Reference proteome</keyword>
<dbReference type="AlphaFoldDB" id="A0A8X7WX18"/>
<dbReference type="Gene3D" id="3.40.50.170">
    <property type="entry name" value="Formyl transferase, N-terminal domain"/>
    <property type="match status" value="1"/>
</dbReference>
<dbReference type="EMBL" id="JAATIS010008602">
    <property type="protein sequence ID" value="KAG2457101.1"/>
    <property type="molecule type" value="Genomic_DNA"/>
</dbReference>
<accession>A0A8X7WX18</accession>
<proteinExistence type="predicted"/>
<dbReference type="Pfam" id="PF00551">
    <property type="entry name" value="Formyl_trans_N"/>
    <property type="match status" value="1"/>
</dbReference>
<feature type="non-terminal residue" evidence="2">
    <location>
        <position position="1"/>
    </location>
</feature>